<dbReference type="Pfam" id="PF06179">
    <property type="entry name" value="Med22"/>
    <property type="match status" value="1"/>
</dbReference>
<sequence length="81" mass="9128">MVCRPALPAVLSDVNIKVRAANSLLSIVHSLKLLLLLSDEGHITTNRDQKMKEIQEEKAEIKKQVAELLDELLKKPRDVTQ</sequence>
<dbReference type="GO" id="GO:0016592">
    <property type="term" value="C:mediator complex"/>
    <property type="evidence" value="ECO:0007669"/>
    <property type="project" value="InterPro"/>
</dbReference>
<evidence type="ECO:0000313" key="6">
    <source>
        <dbReference type="EMBL" id="KAJ2921935.1"/>
    </source>
</evidence>
<keyword evidence="4" id="KW-0804">Transcription</keyword>
<comment type="caution">
    <text evidence="6">The sequence shown here is derived from an EMBL/GenBank/DDBJ whole genome shotgun (WGS) entry which is preliminary data.</text>
</comment>
<evidence type="ECO:0000256" key="4">
    <source>
        <dbReference type="ARBA" id="ARBA00023163"/>
    </source>
</evidence>
<feature type="non-terminal residue" evidence="6">
    <location>
        <position position="81"/>
    </location>
</feature>
<evidence type="ECO:0000256" key="1">
    <source>
        <dbReference type="ARBA" id="ARBA00004123"/>
    </source>
</evidence>
<keyword evidence="5" id="KW-0539">Nucleus</keyword>
<dbReference type="Proteomes" id="UP001140091">
    <property type="component" value="Unassembled WGS sequence"/>
</dbReference>
<dbReference type="GO" id="GO:0003712">
    <property type="term" value="F:transcription coregulator activity"/>
    <property type="evidence" value="ECO:0007669"/>
    <property type="project" value="InterPro"/>
</dbReference>
<organism evidence="6 7">
    <name type="scientific">Candolleomyces eurysporus</name>
    <dbReference type="NCBI Taxonomy" id="2828524"/>
    <lineage>
        <taxon>Eukaryota</taxon>
        <taxon>Fungi</taxon>
        <taxon>Dikarya</taxon>
        <taxon>Basidiomycota</taxon>
        <taxon>Agaricomycotina</taxon>
        <taxon>Agaricomycetes</taxon>
        <taxon>Agaricomycetidae</taxon>
        <taxon>Agaricales</taxon>
        <taxon>Agaricineae</taxon>
        <taxon>Psathyrellaceae</taxon>
        <taxon>Candolleomyces</taxon>
    </lineage>
</organism>
<reference evidence="6" key="1">
    <citation type="submission" date="2022-06" db="EMBL/GenBank/DDBJ databases">
        <title>Genome Sequence of Candolleomyces eurysporus.</title>
        <authorList>
            <person name="Buettner E."/>
        </authorList>
    </citation>
    <scope>NUCLEOTIDE SEQUENCE</scope>
    <source>
        <strain evidence="6">VTCC 930004</strain>
    </source>
</reference>
<evidence type="ECO:0000256" key="2">
    <source>
        <dbReference type="ARBA" id="ARBA00005942"/>
    </source>
</evidence>
<gene>
    <name evidence="6" type="ORF">H1R20_g15148</name>
</gene>
<dbReference type="GO" id="GO:0006357">
    <property type="term" value="P:regulation of transcription by RNA polymerase II"/>
    <property type="evidence" value="ECO:0007669"/>
    <property type="project" value="InterPro"/>
</dbReference>
<comment type="subcellular location">
    <subcellularLocation>
        <location evidence="1">Nucleus</location>
    </subcellularLocation>
</comment>
<accession>A0A9W8M7R3</accession>
<dbReference type="EMBL" id="JANBPK010001532">
    <property type="protein sequence ID" value="KAJ2921935.1"/>
    <property type="molecule type" value="Genomic_DNA"/>
</dbReference>
<evidence type="ECO:0000256" key="5">
    <source>
        <dbReference type="ARBA" id="ARBA00023242"/>
    </source>
</evidence>
<protein>
    <submittedName>
        <fullName evidence="6">Uncharacterized protein</fullName>
    </submittedName>
</protein>
<dbReference type="InterPro" id="IPR009332">
    <property type="entry name" value="Med22"/>
</dbReference>
<dbReference type="AlphaFoldDB" id="A0A9W8M7R3"/>
<comment type="similarity">
    <text evidence="2">Belongs to the Mediator complex subunit 22 family.</text>
</comment>
<evidence type="ECO:0000256" key="3">
    <source>
        <dbReference type="ARBA" id="ARBA00023015"/>
    </source>
</evidence>
<name>A0A9W8M7R3_9AGAR</name>
<evidence type="ECO:0000313" key="7">
    <source>
        <dbReference type="Proteomes" id="UP001140091"/>
    </source>
</evidence>
<keyword evidence="7" id="KW-1185">Reference proteome</keyword>
<proteinExistence type="inferred from homology"/>
<keyword evidence="3" id="KW-0805">Transcription regulation</keyword>